<name>A0ABN8MH30_9CNID</name>
<comment type="caution">
    <text evidence="1">The sequence shown here is derived from an EMBL/GenBank/DDBJ whole genome shotgun (WGS) entry which is preliminary data.</text>
</comment>
<protein>
    <submittedName>
        <fullName evidence="1">Uncharacterized protein</fullName>
    </submittedName>
</protein>
<reference evidence="1 2" key="1">
    <citation type="submission" date="2022-05" db="EMBL/GenBank/DDBJ databases">
        <authorList>
            <consortium name="Genoscope - CEA"/>
            <person name="William W."/>
        </authorList>
    </citation>
    <scope>NUCLEOTIDE SEQUENCE [LARGE SCALE GENOMIC DNA]</scope>
</reference>
<sequence>DGKKFTSKPDQPTKAFIGGNVSLVWRYYQPSHLTLKKVVFGEWTSSPGFVFPKIMTINTTAKSTSFSPGRYKSRVSWAGNFSASQVAFVLHNIQPADDKVVFGIHLEFGYMHNPLLGYVQMKVEKKRM</sequence>
<gene>
    <name evidence="1" type="ORF">PEVE_00033046</name>
</gene>
<dbReference type="EMBL" id="CALNXI010000488">
    <property type="protein sequence ID" value="CAH3028067.1"/>
    <property type="molecule type" value="Genomic_DNA"/>
</dbReference>
<proteinExistence type="predicted"/>
<dbReference type="Proteomes" id="UP001159427">
    <property type="component" value="Unassembled WGS sequence"/>
</dbReference>
<accession>A0ABN8MH30</accession>
<feature type="non-terminal residue" evidence="1">
    <location>
        <position position="1"/>
    </location>
</feature>
<evidence type="ECO:0000313" key="2">
    <source>
        <dbReference type="Proteomes" id="UP001159427"/>
    </source>
</evidence>
<organism evidence="1 2">
    <name type="scientific">Porites evermanni</name>
    <dbReference type="NCBI Taxonomy" id="104178"/>
    <lineage>
        <taxon>Eukaryota</taxon>
        <taxon>Metazoa</taxon>
        <taxon>Cnidaria</taxon>
        <taxon>Anthozoa</taxon>
        <taxon>Hexacorallia</taxon>
        <taxon>Scleractinia</taxon>
        <taxon>Fungiina</taxon>
        <taxon>Poritidae</taxon>
        <taxon>Porites</taxon>
    </lineage>
</organism>
<evidence type="ECO:0000313" key="1">
    <source>
        <dbReference type="EMBL" id="CAH3028067.1"/>
    </source>
</evidence>
<keyword evidence="2" id="KW-1185">Reference proteome</keyword>